<proteinExistence type="predicted"/>
<dbReference type="InterPro" id="IPR001437">
    <property type="entry name" value="Tscrpt_elong_fac_GreA/B_C"/>
</dbReference>
<dbReference type="Pfam" id="PF01272">
    <property type="entry name" value="GreA_GreB"/>
    <property type="match status" value="1"/>
</dbReference>
<dbReference type="RefSeq" id="WP_148782772.1">
    <property type="nucleotide sequence ID" value="NZ_VNHU01000005.1"/>
</dbReference>
<dbReference type="EMBL" id="VNHU01000005">
    <property type="protein sequence ID" value="TYP73680.1"/>
    <property type="molecule type" value="Genomic_DNA"/>
</dbReference>
<accession>A0A5S5C5T4</accession>
<dbReference type="Proteomes" id="UP000324376">
    <property type="component" value="Unassembled WGS sequence"/>
</dbReference>
<dbReference type="InterPro" id="IPR023459">
    <property type="entry name" value="Tscrpt_elong_fac_GreA/B_fam"/>
</dbReference>
<dbReference type="AlphaFoldDB" id="A0A5S5C5T4"/>
<dbReference type="PANTHER" id="PTHR30437:SF5">
    <property type="entry name" value="REGULATOR OF NUCLEOSIDE DIPHOSPHATE KINASE"/>
    <property type="match status" value="1"/>
</dbReference>
<comment type="caution">
    <text evidence="2">The sequence shown here is derived from an EMBL/GenBank/DDBJ whole genome shotgun (WGS) entry which is preliminary data.</text>
</comment>
<dbReference type="GO" id="GO:0070063">
    <property type="term" value="F:RNA polymerase binding"/>
    <property type="evidence" value="ECO:0007669"/>
    <property type="project" value="InterPro"/>
</dbReference>
<dbReference type="InterPro" id="IPR036953">
    <property type="entry name" value="GreA/GreB_C_sf"/>
</dbReference>
<keyword evidence="3" id="KW-1185">Reference proteome</keyword>
<dbReference type="OrthoDB" id="192847at2"/>
<reference evidence="2 3" key="1">
    <citation type="submission" date="2019-07" db="EMBL/GenBank/DDBJ databases">
        <title>Genomic Encyclopedia of Archaeal and Bacterial Type Strains, Phase II (KMG-II): from individual species to whole genera.</title>
        <authorList>
            <person name="Goeker M."/>
        </authorList>
    </citation>
    <scope>NUCLEOTIDE SEQUENCE [LARGE SCALE GENOMIC DNA]</scope>
    <source>
        <strain evidence="2 3">DSM 17527</strain>
    </source>
</reference>
<dbReference type="GO" id="GO:0006354">
    <property type="term" value="P:DNA-templated transcription elongation"/>
    <property type="evidence" value="ECO:0007669"/>
    <property type="project" value="TreeGrafter"/>
</dbReference>
<evidence type="ECO:0000313" key="2">
    <source>
        <dbReference type="EMBL" id="TYP73680.1"/>
    </source>
</evidence>
<evidence type="ECO:0000313" key="3">
    <source>
        <dbReference type="Proteomes" id="UP000324376"/>
    </source>
</evidence>
<dbReference type="GO" id="GO:0016301">
    <property type="term" value="F:kinase activity"/>
    <property type="evidence" value="ECO:0007669"/>
    <property type="project" value="UniProtKB-KW"/>
</dbReference>
<sequence>MKYGSLIIEKKEYVYLKRILNISEYVEDFQTQKSLIRLGEELKNALIVDEDDIPKDIVRFTSHVTVRSEIGWEKTIQIVIPAEKDAKNDKISVLRPMGAALFGYAEGDSMTWDFLTGKQQLKIVSVIQMEDQKINVTT</sequence>
<dbReference type="Gene3D" id="3.10.50.30">
    <property type="entry name" value="Transcription elongation factor, GreA/GreB, C-terminal domain"/>
    <property type="match status" value="1"/>
</dbReference>
<evidence type="ECO:0000259" key="1">
    <source>
        <dbReference type="Pfam" id="PF01272"/>
    </source>
</evidence>
<dbReference type="GO" id="GO:0032784">
    <property type="term" value="P:regulation of DNA-templated transcription elongation"/>
    <property type="evidence" value="ECO:0007669"/>
    <property type="project" value="InterPro"/>
</dbReference>
<protein>
    <submittedName>
        <fullName evidence="2">Regulator of nucleoside diphosphate kinase</fullName>
    </submittedName>
</protein>
<keyword evidence="2" id="KW-0808">Transferase</keyword>
<gene>
    <name evidence="2" type="ORF">BD809_105271</name>
</gene>
<keyword evidence="2" id="KW-0418">Kinase</keyword>
<dbReference type="SUPFAM" id="SSF54534">
    <property type="entry name" value="FKBP-like"/>
    <property type="match status" value="1"/>
</dbReference>
<dbReference type="PANTHER" id="PTHR30437">
    <property type="entry name" value="TRANSCRIPTION ELONGATION FACTOR GREA"/>
    <property type="match status" value="1"/>
</dbReference>
<name>A0A5S5C5T4_9FLAO</name>
<dbReference type="GO" id="GO:0003677">
    <property type="term" value="F:DNA binding"/>
    <property type="evidence" value="ECO:0007669"/>
    <property type="project" value="InterPro"/>
</dbReference>
<feature type="domain" description="Transcription elongation factor GreA/GreB C-terminal" evidence="1">
    <location>
        <begin position="54"/>
        <end position="126"/>
    </location>
</feature>
<organism evidence="2 3">
    <name type="scientific">Aquimarina intermedia</name>
    <dbReference type="NCBI Taxonomy" id="350814"/>
    <lineage>
        <taxon>Bacteria</taxon>
        <taxon>Pseudomonadati</taxon>
        <taxon>Bacteroidota</taxon>
        <taxon>Flavobacteriia</taxon>
        <taxon>Flavobacteriales</taxon>
        <taxon>Flavobacteriaceae</taxon>
        <taxon>Aquimarina</taxon>
    </lineage>
</organism>